<dbReference type="SMART" id="SM00388">
    <property type="entry name" value="HisKA"/>
    <property type="match status" value="1"/>
</dbReference>
<evidence type="ECO:0000256" key="5">
    <source>
        <dbReference type="ARBA" id="ARBA00022679"/>
    </source>
</evidence>
<dbReference type="PROSITE" id="PS50113">
    <property type="entry name" value="PAC"/>
    <property type="match status" value="2"/>
</dbReference>
<dbReference type="Gene3D" id="3.30.450.20">
    <property type="entry name" value="PAS domain"/>
    <property type="match status" value="4"/>
</dbReference>
<dbReference type="PROSITE" id="PS50112">
    <property type="entry name" value="PAS"/>
    <property type="match status" value="2"/>
</dbReference>
<feature type="domain" description="Histidine kinase" evidence="8">
    <location>
        <begin position="610"/>
        <end position="826"/>
    </location>
</feature>
<organism evidence="11 12">
    <name type="scientific">Sulfurimicrobium lacus</name>
    <dbReference type="NCBI Taxonomy" id="2715678"/>
    <lineage>
        <taxon>Bacteria</taxon>
        <taxon>Pseudomonadati</taxon>
        <taxon>Pseudomonadota</taxon>
        <taxon>Betaproteobacteria</taxon>
        <taxon>Nitrosomonadales</taxon>
        <taxon>Sulfuricellaceae</taxon>
        <taxon>Sulfurimicrobium</taxon>
    </lineage>
</organism>
<evidence type="ECO:0000256" key="7">
    <source>
        <dbReference type="SAM" id="Phobius"/>
    </source>
</evidence>
<keyword evidence="5" id="KW-0808">Transferase</keyword>
<dbReference type="CDD" id="cd12914">
    <property type="entry name" value="PDC1_DGC_like"/>
    <property type="match status" value="1"/>
</dbReference>
<evidence type="ECO:0000313" key="11">
    <source>
        <dbReference type="EMBL" id="BCB26829.1"/>
    </source>
</evidence>
<evidence type="ECO:0000259" key="10">
    <source>
        <dbReference type="PROSITE" id="PS50113"/>
    </source>
</evidence>
<dbReference type="CDD" id="cd00130">
    <property type="entry name" value="PAS"/>
    <property type="match status" value="2"/>
</dbReference>
<feature type="domain" description="PAS" evidence="9">
    <location>
        <begin position="463"/>
        <end position="535"/>
    </location>
</feature>
<gene>
    <name evidence="11" type="ORF">SKTS_17150</name>
</gene>
<feature type="domain" description="PAS" evidence="9">
    <location>
        <begin position="359"/>
        <end position="407"/>
    </location>
</feature>
<keyword evidence="7" id="KW-0472">Membrane</keyword>
<dbReference type="SUPFAM" id="SSF47384">
    <property type="entry name" value="Homodimeric domain of signal transducing histidine kinase"/>
    <property type="match status" value="1"/>
</dbReference>
<dbReference type="Pfam" id="PF00512">
    <property type="entry name" value="HisKA"/>
    <property type="match status" value="1"/>
</dbReference>
<dbReference type="Gene3D" id="1.10.287.130">
    <property type="match status" value="1"/>
</dbReference>
<dbReference type="InterPro" id="IPR000014">
    <property type="entry name" value="PAS"/>
</dbReference>
<dbReference type="InterPro" id="IPR013655">
    <property type="entry name" value="PAS_fold_3"/>
</dbReference>
<dbReference type="EMBL" id="AP022853">
    <property type="protein sequence ID" value="BCB26829.1"/>
    <property type="molecule type" value="Genomic_DNA"/>
</dbReference>
<evidence type="ECO:0000259" key="8">
    <source>
        <dbReference type="PROSITE" id="PS50109"/>
    </source>
</evidence>
<feature type="transmembrane region" description="Helical" evidence="7">
    <location>
        <begin position="6"/>
        <end position="27"/>
    </location>
</feature>
<dbReference type="InterPro" id="IPR001610">
    <property type="entry name" value="PAC"/>
</dbReference>
<dbReference type="Gene3D" id="3.30.565.10">
    <property type="entry name" value="Histidine kinase-like ATPase, C-terminal domain"/>
    <property type="match status" value="1"/>
</dbReference>
<dbReference type="SMART" id="SM00086">
    <property type="entry name" value="PAC"/>
    <property type="match status" value="2"/>
</dbReference>
<dbReference type="GO" id="GO:0005886">
    <property type="term" value="C:plasma membrane"/>
    <property type="evidence" value="ECO:0007669"/>
    <property type="project" value="UniProtKB-SubCell"/>
</dbReference>
<dbReference type="InterPro" id="IPR003661">
    <property type="entry name" value="HisK_dim/P_dom"/>
</dbReference>
<dbReference type="InterPro" id="IPR005467">
    <property type="entry name" value="His_kinase_dom"/>
</dbReference>
<evidence type="ECO:0000256" key="4">
    <source>
        <dbReference type="ARBA" id="ARBA00022553"/>
    </source>
</evidence>
<accession>A0A6F8VDL6</accession>
<sequence>MSSATFLARVVSGVVLINLFIFILAGLSLRQSYRQFQQGAEITTRNLAQALENDLSGTIRAKDVALFAMVDEYQRQRAASGVDGPSLNAYIERLRSHLPQFDALRIADDKGAMVYGTGIPPGANISVADRSHFTRLRADPDAGLVFSPPQMSRVNQKWIIALARRINLPNAAFGSEQSGGAFGGIAIATIELEQFSRTFAALNVGPHGIVTLRDDQLGIVVRHPEPEKIGSVVGQRSAPPPLREMVQAGRKSGTYRALSTVDGVERTFSFRRVADYPFIIIVGLASDDYLAEWRSVAVRLATLVVLFALATLAAAFLIYRNWKRQANSVEALAQQEAKFRTVADFTYDWEYWQGPNREILYMTPSCERVTGYSAAEFAADPGLLLRIIHPDDRPRMDRHLHEIATCEDGALVDFRIVRRDGAIRSITHHCRAVSDRNGEPMGRRVSNRDVTEHKHMEDALRDSEERWKFALEGSDEGVWDWNIQSGEALYSRRWKEMLGYAEEEIANKADEWVNRVHPEDMPSVMANIQDHIAGKTATAVAEFRMQSKDGSWKWILGRGMVAERDAEGKPLRLVGTNADISARKQAEAKLQEKTAALLRSNADLEQFAYSISHDMRQPLRMVTGHLQLLERGLKDMLDQDDKENLAFALDGARRMDAMIVSLLDYSRIGRKTSSKQWMTSRDSFDEALAFLAPAIKESGATISESGEWPRIFASRDELTRLFQNLIGNAVKYHAADQAPRIEVTSTITPQLWRVSVRDHGIGIATQQIDRLFQFFSRLQSRARFDGTGMGLALCRKIAEHHGGRIWVESEGDGQGSTFIFELPLVPADVAAGDSKTEGEQHES</sequence>
<dbReference type="InterPro" id="IPR036097">
    <property type="entry name" value="HisK_dim/P_sf"/>
</dbReference>
<dbReference type="KEGG" id="slac:SKTS_17150"/>
<dbReference type="AlphaFoldDB" id="A0A6F8VDL6"/>
<dbReference type="InterPro" id="IPR003594">
    <property type="entry name" value="HATPase_dom"/>
</dbReference>
<reference evidence="12" key="1">
    <citation type="submission" date="2020-03" db="EMBL/GenBank/DDBJ databases">
        <title>Complete genome sequence of sulfur-oxidizing bacterium skT11.</title>
        <authorList>
            <person name="Kanda M."/>
            <person name="Kojima H."/>
            <person name="Fukui M."/>
        </authorList>
    </citation>
    <scope>NUCLEOTIDE SEQUENCE [LARGE SCALE GENOMIC DNA]</scope>
    <source>
        <strain evidence="12">skT11</strain>
    </source>
</reference>
<evidence type="ECO:0000256" key="6">
    <source>
        <dbReference type="ARBA" id="ARBA00022777"/>
    </source>
</evidence>
<evidence type="ECO:0000313" key="12">
    <source>
        <dbReference type="Proteomes" id="UP000502260"/>
    </source>
</evidence>
<dbReference type="InterPro" id="IPR054327">
    <property type="entry name" value="His-kinase-like_sensor"/>
</dbReference>
<comment type="catalytic activity">
    <reaction evidence="1">
        <text>ATP + protein L-histidine = ADP + protein N-phospho-L-histidine.</text>
        <dbReference type="EC" id="2.7.13.3"/>
    </reaction>
</comment>
<feature type="domain" description="PAC" evidence="10">
    <location>
        <begin position="410"/>
        <end position="462"/>
    </location>
</feature>
<evidence type="ECO:0000256" key="2">
    <source>
        <dbReference type="ARBA" id="ARBA00004429"/>
    </source>
</evidence>
<dbReference type="PANTHER" id="PTHR43304:SF1">
    <property type="entry name" value="PAC DOMAIN-CONTAINING PROTEIN"/>
    <property type="match status" value="1"/>
</dbReference>
<keyword evidence="12" id="KW-1185">Reference proteome</keyword>
<dbReference type="InterPro" id="IPR000700">
    <property type="entry name" value="PAS-assoc_C"/>
</dbReference>
<dbReference type="PANTHER" id="PTHR43304">
    <property type="entry name" value="PHYTOCHROME-LIKE PROTEIN CPH1"/>
    <property type="match status" value="1"/>
</dbReference>
<evidence type="ECO:0000259" key="9">
    <source>
        <dbReference type="PROSITE" id="PS50112"/>
    </source>
</evidence>
<dbReference type="SUPFAM" id="SSF55785">
    <property type="entry name" value="PYP-like sensor domain (PAS domain)"/>
    <property type="match status" value="2"/>
</dbReference>
<keyword evidence="4" id="KW-0597">Phosphoprotein</keyword>
<feature type="domain" description="PAC" evidence="10">
    <location>
        <begin position="539"/>
        <end position="592"/>
    </location>
</feature>
<keyword evidence="6" id="KW-0418">Kinase</keyword>
<dbReference type="CDD" id="cd00082">
    <property type="entry name" value="HisKA"/>
    <property type="match status" value="1"/>
</dbReference>
<dbReference type="Pfam" id="PF22588">
    <property type="entry name" value="dCache_1_like"/>
    <property type="match status" value="1"/>
</dbReference>
<dbReference type="InterPro" id="IPR036890">
    <property type="entry name" value="HATPase_C_sf"/>
</dbReference>
<dbReference type="Pfam" id="PF02518">
    <property type="entry name" value="HATPase_c"/>
    <property type="match status" value="1"/>
</dbReference>
<dbReference type="CDD" id="cd12915">
    <property type="entry name" value="PDC2_DGC_like"/>
    <property type="match status" value="1"/>
</dbReference>
<dbReference type="SMART" id="SM00387">
    <property type="entry name" value="HATPase_c"/>
    <property type="match status" value="1"/>
</dbReference>
<dbReference type="SMART" id="SM00091">
    <property type="entry name" value="PAS"/>
    <property type="match status" value="2"/>
</dbReference>
<evidence type="ECO:0000256" key="3">
    <source>
        <dbReference type="ARBA" id="ARBA00012438"/>
    </source>
</evidence>
<dbReference type="NCBIfam" id="TIGR00229">
    <property type="entry name" value="sensory_box"/>
    <property type="match status" value="2"/>
</dbReference>
<proteinExistence type="predicted"/>
<dbReference type="EC" id="2.7.13.3" evidence="3"/>
<keyword evidence="7" id="KW-1133">Transmembrane helix</keyword>
<comment type="subcellular location">
    <subcellularLocation>
        <location evidence="2">Cell inner membrane</location>
        <topology evidence="2">Multi-pass membrane protein</topology>
    </subcellularLocation>
</comment>
<name>A0A6F8VDL6_9PROT</name>
<dbReference type="Pfam" id="PF08447">
    <property type="entry name" value="PAS_3"/>
    <property type="match status" value="2"/>
</dbReference>
<dbReference type="FunFam" id="3.30.565.10:FF:000006">
    <property type="entry name" value="Sensor histidine kinase WalK"/>
    <property type="match status" value="1"/>
</dbReference>
<dbReference type="InterPro" id="IPR052162">
    <property type="entry name" value="Sensor_kinase/Photoreceptor"/>
</dbReference>
<evidence type="ECO:0000256" key="1">
    <source>
        <dbReference type="ARBA" id="ARBA00000085"/>
    </source>
</evidence>
<protein>
    <recommendedName>
        <fullName evidence="3">histidine kinase</fullName>
        <ecNumber evidence="3">2.7.13.3</ecNumber>
    </recommendedName>
</protein>
<dbReference type="Proteomes" id="UP000502260">
    <property type="component" value="Chromosome"/>
</dbReference>
<dbReference type="InterPro" id="IPR035965">
    <property type="entry name" value="PAS-like_dom_sf"/>
</dbReference>
<dbReference type="PRINTS" id="PR00344">
    <property type="entry name" value="BCTRLSENSOR"/>
</dbReference>
<keyword evidence="7" id="KW-0812">Transmembrane</keyword>
<dbReference type="PROSITE" id="PS50109">
    <property type="entry name" value="HIS_KIN"/>
    <property type="match status" value="1"/>
</dbReference>
<feature type="transmembrane region" description="Helical" evidence="7">
    <location>
        <begin position="297"/>
        <end position="319"/>
    </location>
</feature>
<dbReference type="GO" id="GO:0000155">
    <property type="term" value="F:phosphorelay sensor kinase activity"/>
    <property type="evidence" value="ECO:0007669"/>
    <property type="project" value="InterPro"/>
</dbReference>
<dbReference type="InterPro" id="IPR004358">
    <property type="entry name" value="Sig_transdc_His_kin-like_C"/>
</dbReference>
<dbReference type="SUPFAM" id="SSF55874">
    <property type="entry name" value="ATPase domain of HSP90 chaperone/DNA topoisomerase II/histidine kinase"/>
    <property type="match status" value="1"/>
</dbReference>